<dbReference type="Gene3D" id="1.10.101.10">
    <property type="entry name" value="PGBD-like superfamily/PGBD"/>
    <property type="match status" value="1"/>
</dbReference>
<dbReference type="EMBL" id="FNOM01000005">
    <property type="protein sequence ID" value="SDX04420.1"/>
    <property type="molecule type" value="Genomic_DNA"/>
</dbReference>
<feature type="domain" description="N-acetylmuramoyl-L-alanine amidase" evidence="2">
    <location>
        <begin position="5"/>
        <end position="124"/>
    </location>
</feature>
<evidence type="ECO:0000313" key="3">
    <source>
        <dbReference type="EMBL" id="SDX04420.1"/>
    </source>
</evidence>
<dbReference type="InterPro" id="IPR036505">
    <property type="entry name" value="Amidase/PGRP_sf"/>
</dbReference>
<dbReference type="InterPro" id="IPR036366">
    <property type="entry name" value="PGBDSf"/>
</dbReference>
<dbReference type="InterPro" id="IPR036365">
    <property type="entry name" value="PGBD-like_sf"/>
</dbReference>
<gene>
    <name evidence="3" type="ORF">SAMN04488238_1055</name>
</gene>
<evidence type="ECO:0000313" key="4">
    <source>
        <dbReference type="Proteomes" id="UP000198539"/>
    </source>
</evidence>
<dbReference type="Proteomes" id="UP000198539">
    <property type="component" value="Unassembled WGS sequence"/>
</dbReference>
<accession>A0A1H2YH67</accession>
<proteinExistence type="predicted"/>
<dbReference type="InterPro" id="IPR002477">
    <property type="entry name" value="Peptidoglycan-bd-like"/>
</dbReference>
<dbReference type="STRING" id="564137.SAMN04488238_1055"/>
<dbReference type="AlphaFoldDB" id="A0A1H2YH67"/>
<keyword evidence="4" id="KW-1185">Reference proteome</keyword>
<dbReference type="Pfam" id="PF01510">
    <property type="entry name" value="Amidase_2"/>
    <property type="match status" value="1"/>
</dbReference>
<dbReference type="Gene3D" id="3.40.80.10">
    <property type="entry name" value="Peptidoglycan recognition protein-like"/>
    <property type="match status" value="1"/>
</dbReference>
<dbReference type="SUPFAM" id="SSF47090">
    <property type="entry name" value="PGBD-like"/>
    <property type="match status" value="1"/>
</dbReference>
<name>A0A1H2YH67_9RHOB</name>
<evidence type="ECO:0000259" key="1">
    <source>
        <dbReference type="Pfam" id="PF01471"/>
    </source>
</evidence>
<reference evidence="3 4" key="1">
    <citation type="submission" date="2016-10" db="EMBL/GenBank/DDBJ databases">
        <authorList>
            <person name="de Groot N.N."/>
        </authorList>
    </citation>
    <scope>NUCLEOTIDE SEQUENCE [LARGE SCALE GENOMIC DNA]</scope>
    <source>
        <strain evidence="3 4">CGMCC 1.8894</strain>
    </source>
</reference>
<dbReference type="GO" id="GO:0008745">
    <property type="term" value="F:N-acetylmuramoyl-L-alanine amidase activity"/>
    <property type="evidence" value="ECO:0007669"/>
    <property type="project" value="InterPro"/>
</dbReference>
<sequence length="247" mass="26576">MGMNRLTWHHTGGGYVPNAIDLAAYHGVIDGDGGFVQGLHQIEANAPGQAMRPGAYAAHTARLNTGNIGISVASMAGGKWADPRASRAFPKPEQIDALMNNSARLCVAYGIAPDPRFTLTHAEVEPTLGVKQRQKWDFDYPVGFVKTNTRDPVAIGNELRQELAYRIKHMANRPAPIAPATAPRPILRQGSHGNDVRLLQAKLGLEADGIFGPETRAAVAAYQKRTNLLPDGVVGTMTWDNLLGADQ</sequence>
<protein>
    <submittedName>
        <fullName evidence="3">N-acetylmuramoyl-L-alanine amidase</fullName>
    </submittedName>
</protein>
<dbReference type="GO" id="GO:0009253">
    <property type="term" value="P:peptidoglycan catabolic process"/>
    <property type="evidence" value="ECO:0007669"/>
    <property type="project" value="InterPro"/>
</dbReference>
<evidence type="ECO:0000259" key="2">
    <source>
        <dbReference type="Pfam" id="PF01510"/>
    </source>
</evidence>
<dbReference type="OrthoDB" id="9798982at2"/>
<feature type="domain" description="Peptidoglycan binding-like" evidence="1">
    <location>
        <begin position="194"/>
        <end position="240"/>
    </location>
</feature>
<organism evidence="3 4">
    <name type="scientific">Roseicitreum antarcticum</name>
    <dbReference type="NCBI Taxonomy" id="564137"/>
    <lineage>
        <taxon>Bacteria</taxon>
        <taxon>Pseudomonadati</taxon>
        <taxon>Pseudomonadota</taxon>
        <taxon>Alphaproteobacteria</taxon>
        <taxon>Rhodobacterales</taxon>
        <taxon>Paracoccaceae</taxon>
        <taxon>Roseicitreum</taxon>
    </lineage>
</organism>
<dbReference type="InterPro" id="IPR002502">
    <property type="entry name" value="Amidase_domain"/>
</dbReference>
<dbReference type="SUPFAM" id="SSF55846">
    <property type="entry name" value="N-acetylmuramoyl-L-alanine amidase-like"/>
    <property type="match status" value="1"/>
</dbReference>
<dbReference type="Pfam" id="PF01471">
    <property type="entry name" value="PG_binding_1"/>
    <property type="match status" value="1"/>
</dbReference>